<dbReference type="SMART" id="SM00015">
    <property type="entry name" value="IQ"/>
    <property type="match status" value="9"/>
</dbReference>
<organism evidence="6 7">
    <name type="scientific">Apatococcus fuscideae</name>
    <dbReference type="NCBI Taxonomy" id="2026836"/>
    <lineage>
        <taxon>Eukaryota</taxon>
        <taxon>Viridiplantae</taxon>
        <taxon>Chlorophyta</taxon>
        <taxon>core chlorophytes</taxon>
        <taxon>Trebouxiophyceae</taxon>
        <taxon>Chlorellales</taxon>
        <taxon>Chlorellaceae</taxon>
        <taxon>Apatococcus</taxon>
    </lineage>
</organism>
<feature type="region of interest" description="Disordered" evidence="5">
    <location>
        <begin position="1"/>
        <end position="33"/>
    </location>
</feature>
<dbReference type="InterPro" id="IPR036872">
    <property type="entry name" value="CH_dom_sf"/>
</dbReference>
<evidence type="ECO:0000313" key="6">
    <source>
        <dbReference type="EMBL" id="KAK9868343.1"/>
    </source>
</evidence>
<proteinExistence type="predicted"/>
<feature type="compositionally biased region" description="Basic and acidic residues" evidence="5">
    <location>
        <begin position="21"/>
        <end position="33"/>
    </location>
</feature>
<feature type="compositionally biased region" description="Low complexity" evidence="5">
    <location>
        <begin position="7"/>
        <end position="18"/>
    </location>
</feature>
<dbReference type="GO" id="GO:0000922">
    <property type="term" value="C:spindle pole"/>
    <property type="evidence" value="ECO:0007669"/>
    <property type="project" value="TreeGrafter"/>
</dbReference>
<dbReference type="PANTHER" id="PTHR22706">
    <property type="entry name" value="ASSEMBLY FACTOR FOR SPINDLE MICROTUBULES"/>
    <property type="match status" value="1"/>
</dbReference>
<comment type="caution">
    <text evidence="6">The sequence shown here is derived from an EMBL/GenBank/DDBJ whole genome shotgun (WGS) entry which is preliminary data.</text>
</comment>
<evidence type="ECO:0000256" key="4">
    <source>
        <dbReference type="ARBA" id="ARBA00022860"/>
    </source>
</evidence>
<dbReference type="Gene3D" id="1.10.418.10">
    <property type="entry name" value="Calponin-like domain"/>
    <property type="match status" value="1"/>
</dbReference>
<dbReference type="Pfam" id="PF00612">
    <property type="entry name" value="IQ"/>
    <property type="match status" value="5"/>
</dbReference>
<dbReference type="GO" id="GO:0005737">
    <property type="term" value="C:cytoplasm"/>
    <property type="evidence" value="ECO:0007669"/>
    <property type="project" value="UniProtKB-SubCell"/>
</dbReference>
<dbReference type="SUPFAM" id="SSF52540">
    <property type="entry name" value="P-loop containing nucleoside triphosphate hydrolases"/>
    <property type="match status" value="1"/>
</dbReference>
<dbReference type="GO" id="GO:0051295">
    <property type="term" value="P:establishment of meiotic spindle localization"/>
    <property type="evidence" value="ECO:0007669"/>
    <property type="project" value="TreeGrafter"/>
</dbReference>
<dbReference type="Proteomes" id="UP001485043">
    <property type="component" value="Unassembled WGS sequence"/>
</dbReference>
<comment type="subcellular location">
    <subcellularLocation>
        <location evidence="1">Cytoplasm</location>
    </subcellularLocation>
</comment>
<dbReference type="AlphaFoldDB" id="A0AAW1TFY5"/>
<evidence type="ECO:0000256" key="1">
    <source>
        <dbReference type="ARBA" id="ARBA00004496"/>
    </source>
</evidence>
<evidence type="ECO:0000256" key="5">
    <source>
        <dbReference type="SAM" id="MobiDB-lite"/>
    </source>
</evidence>
<keyword evidence="2" id="KW-0963">Cytoplasm</keyword>
<keyword evidence="4" id="KW-0112">Calmodulin-binding</keyword>
<dbReference type="GO" id="GO:0000278">
    <property type="term" value="P:mitotic cell cycle"/>
    <property type="evidence" value="ECO:0007669"/>
    <property type="project" value="TreeGrafter"/>
</dbReference>
<dbReference type="PROSITE" id="PS50096">
    <property type="entry name" value="IQ"/>
    <property type="match status" value="6"/>
</dbReference>
<evidence type="ECO:0000256" key="2">
    <source>
        <dbReference type="ARBA" id="ARBA00022490"/>
    </source>
</evidence>
<accession>A0AAW1TFY5</accession>
<dbReference type="EMBL" id="JALJOV010000034">
    <property type="protein sequence ID" value="KAK9868343.1"/>
    <property type="molecule type" value="Genomic_DNA"/>
</dbReference>
<reference evidence="6 7" key="1">
    <citation type="journal article" date="2024" name="Nat. Commun.">
        <title>Phylogenomics reveals the evolutionary origins of lichenization in chlorophyte algae.</title>
        <authorList>
            <person name="Puginier C."/>
            <person name="Libourel C."/>
            <person name="Otte J."/>
            <person name="Skaloud P."/>
            <person name="Haon M."/>
            <person name="Grisel S."/>
            <person name="Petersen M."/>
            <person name="Berrin J.G."/>
            <person name="Delaux P.M."/>
            <person name="Dal Grande F."/>
            <person name="Keller J."/>
        </authorList>
    </citation>
    <scope>NUCLEOTIDE SEQUENCE [LARGE SCALE GENOMIC DNA]</scope>
    <source>
        <strain evidence="6 7">SAG 2523</strain>
    </source>
</reference>
<evidence type="ECO:0000313" key="7">
    <source>
        <dbReference type="Proteomes" id="UP001485043"/>
    </source>
</evidence>
<evidence type="ECO:0000256" key="3">
    <source>
        <dbReference type="ARBA" id="ARBA00022737"/>
    </source>
</evidence>
<sequence length="748" mass="85389">MLRLKKPAAATPAQQDTQLWHPKEPGRGLRDRQSMQEHALVSWVNGIFPTEPEAVEQTGPDGRCQLEAHLRGGHNITKQALVDKIRAVILQMPKRGSTKPLRPVLSQQGTGTEDVQMIAPERVADGERQATLDILWRIFLDLQLPRLVSQRQLELETERLTMGRPQRGLELDLNVPQGHPYLQALLAWAAVICAKHGLSVTDFSSSFASGRASCLLVHHYLPWLMPLSCIQDEAPPQAETMGENVSPNKGYTAYVCCRLLESAAEERAAFCIQTRWRQRNSWLPGAMRTTRALWSAAARCLQRAIRLWMLRQNLKRSAGTRKRMLAAVARLQARWKCRQQHSRYMQLRAACILLQAQYRGRLARGCFKRLKAAIKLQSLWRACTARQELASHKAARNVQARTRAAHMKARKKAAIHIQAAWRMHRVLRQRHAFCELRRCCTKAQAHARARLARARYLRQLKLIARFQACWRGFRTRSIIRKIKARASSKRRKAAALETLTAWLPVFVARTRFMQIRRAICCLQRLWRIQFQKRQVAVIRVQRMARGWLARQRFCTMYLGMVHIQAVWRGYLIRKHAPDAVYSARRHLEDANARAALLQDRQLLVLTTSGLQSLRSAKSLGAEEEEACTLLVFCMENSTYCCSLALGGDLVPAVTRMLKMVHLRKHEEQFCVVLSRLNSIHACCGAHAQNAIHKVLEALHSLLTRDEERESKHLQHVGGVKGMGPHKAASKLDGLRRQLHLLQLTLSRN</sequence>
<dbReference type="PANTHER" id="PTHR22706:SF1">
    <property type="entry name" value="ASSEMBLY FACTOR FOR SPINDLE MICROTUBULES"/>
    <property type="match status" value="1"/>
</dbReference>
<dbReference type="InterPro" id="IPR051185">
    <property type="entry name" value="ASPM"/>
</dbReference>
<protein>
    <recommendedName>
        <fullName evidence="8">Abnormal spindle-like microcephaly-associated protein</fullName>
    </recommendedName>
</protein>
<dbReference type="SUPFAM" id="SSF47576">
    <property type="entry name" value="Calponin-homology domain, CH-domain"/>
    <property type="match status" value="1"/>
</dbReference>
<dbReference type="GO" id="GO:0007051">
    <property type="term" value="P:spindle organization"/>
    <property type="evidence" value="ECO:0007669"/>
    <property type="project" value="TreeGrafter"/>
</dbReference>
<evidence type="ECO:0008006" key="8">
    <source>
        <dbReference type="Google" id="ProtNLM"/>
    </source>
</evidence>
<dbReference type="GO" id="GO:0005516">
    <property type="term" value="F:calmodulin binding"/>
    <property type="evidence" value="ECO:0007669"/>
    <property type="project" value="UniProtKB-KW"/>
</dbReference>
<gene>
    <name evidence="6" type="ORF">WJX84_010700</name>
</gene>
<dbReference type="InterPro" id="IPR000048">
    <property type="entry name" value="IQ_motif_EF-hand-BS"/>
</dbReference>
<dbReference type="Gene3D" id="1.20.5.190">
    <property type="match status" value="2"/>
</dbReference>
<keyword evidence="3" id="KW-0677">Repeat</keyword>
<name>A0AAW1TFY5_9CHLO</name>
<keyword evidence="7" id="KW-1185">Reference proteome</keyword>
<dbReference type="InterPro" id="IPR027417">
    <property type="entry name" value="P-loop_NTPase"/>
</dbReference>